<organism evidence="2 3">
    <name type="scientific">Elaeis guineensis var. tenera</name>
    <name type="common">Oil palm</name>
    <dbReference type="NCBI Taxonomy" id="51953"/>
    <lineage>
        <taxon>Eukaryota</taxon>
        <taxon>Viridiplantae</taxon>
        <taxon>Streptophyta</taxon>
        <taxon>Embryophyta</taxon>
        <taxon>Tracheophyta</taxon>
        <taxon>Spermatophyta</taxon>
        <taxon>Magnoliopsida</taxon>
        <taxon>Liliopsida</taxon>
        <taxon>Arecaceae</taxon>
        <taxon>Arecoideae</taxon>
        <taxon>Cocoseae</taxon>
        <taxon>Elaeidinae</taxon>
        <taxon>Elaeis</taxon>
    </lineage>
</organism>
<keyword evidence="1" id="KW-0472">Membrane</keyword>
<feature type="transmembrane region" description="Helical" evidence="1">
    <location>
        <begin position="107"/>
        <end position="132"/>
    </location>
</feature>
<proteinExistence type="predicted"/>
<accession>A0A6I9QR73</accession>
<evidence type="ECO:0000313" key="3">
    <source>
        <dbReference type="RefSeq" id="XP_010912064.1"/>
    </source>
</evidence>
<dbReference type="CDD" id="cd09272">
    <property type="entry name" value="RNase_HI_RT_Ty1"/>
    <property type="match status" value="1"/>
</dbReference>
<evidence type="ECO:0000313" key="2">
    <source>
        <dbReference type="Proteomes" id="UP000504607"/>
    </source>
</evidence>
<dbReference type="AlphaFoldDB" id="A0A6I9QR73"/>
<evidence type="ECO:0000256" key="1">
    <source>
        <dbReference type="SAM" id="Phobius"/>
    </source>
</evidence>
<dbReference type="RefSeq" id="XP_010912064.1">
    <property type="nucleotide sequence ID" value="XM_010913762.1"/>
</dbReference>
<sequence>MPDWDRVFMGWTRVHGGGSLVVMLGGEVAIMLGDEAGGDVGLGGSGTEVEGCGVSEGSDEVGVLSPKGTGERRLVHIRSVGIAAGGLVLGFLPLVFFLSFFRWCSVGVLPGVSSLFLLEFLVDKGFWLVFYLSSSFSVSRMPCADDRMLLRLRDQDRGQQDRTVVDIDQTVKSQQQQSSKDTYNEQQQQTDAEIQTQEEAVSIVSRYMDKPGKAHWSAVKWILRYIKGTSKLGLIFTAQSNCIVTGFCDSDYACDLDRRRSLTGYVFTLSGCAVSWKATLQSIFALSTTEAEYMALTEAEKEAIWLKGLVQDLDLEQDCLDIHCDSQSALHLARDQMYHERTKQVDVRYHFIRDLVEKGDVRLQKIYTAYNLADMFTKPILAIKFKNFLNLIGISIW</sequence>
<name>A0A6I9QR73_ELAGV</name>
<reference evidence="3" key="1">
    <citation type="submission" date="2025-08" db="UniProtKB">
        <authorList>
            <consortium name="RefSeq"/>
        </authorList>
    </citation>
    <scope>IDENTIFICATION</scope>
</reference>
<keyword evidence="2" id="KW-1185">Reference proteome</keyword>
<dbReference type="OrthoDB" id="780992at2759"/>
<dbReference type="PANTHER" id="PTHR11439:SF491">
    <property type="entry name" value="INTEGRASE CATALYTIC DOMAIN-CONTAINING PROTEIN"/>
    <property type="match status" value="1"/>
</dbReference>
<dbReference type="PANTHER" id="PTHR11439">
    <property type="entry name" value="GAG-POL-RELATED RETROTRANSPOSON"/>
    <property type="match status" value="1"/>
</dbReference>
<keyword evidence="1" id="KW-1133">Transmembrane helix</keyword>
<feature type="transmembrane region" description="Helical" evidence="1">
    <location>
        <begin position="80"/>
        <end position="101"/>
    </location>
</feature>
<keyword evidence="1" id="KW-0812">Transmembrane</keyword>
<dbReference type="InParanoid" id="A0A6I9QR73"/>
<protein>
    <submittedName>
        <fullName evidence="3">Uncharacterized protein LOC105038071</fullName>
    </submittedName>
</protein>
<dbReference type="Proteomes" id="UP000504607">
    <property type="component" value="Chromosome 2"/>
</dbReference>
<gene>
    <name evidence="3" type="primary">LOC105038071</name>
</gene>